<feature type="signal peptide" evidence="1">
    <location>
        <begin position="1"/>
        <end position="24"/>
    </location>
</feature>
<organism evidence="3 4">
    <name type="scientific">Arctia plantaginis</name>
    <name type="common">Wood tiger moth</name>
    <name type="synonym">Phalaena plantaginis</name>
    <dbReference type="NCBI Taxonomy" id="874455"/>
    <lineage>
        <taxon>Eukaryota</taxon>
        <taxon>Metazoa</taxon>
        <taxon>Ecdysozoa</taxon>
        <taxon>Arthropoda</taxon>
        <taxon>Hexapoda</taxon>
        <taxon>Insecta</taxon>
        <taxon>Pterygota</taxon>
        <taxon>Neoptera</taxon>
        <taxon>Endopterygota</taxon>
        <taxon>Lepidoptera</taxon>
        <taxon>Glossata</taxon>
        <taxon>Ditrysia</taxon>
        <taxon>Noctuoidea</taxon>
        <taxon>Erebidae</taxon>
        <taxon>Arctiinae</taxon>
        <taxon>Arctia</taxon>
    </lineage>
</organism>
<dbReference type="CDD" id="cd15777">
    <property type="entry name" value="CRBN_C_like"/>
    <property type="match status" value="1"/>
</dbReference>
<dbReference type="FunFam" id="2.170.150.20:FF:000007">
    <property type="entry name" value="Protein cereblon"/>
    <property type="match status" value="1"/>
</dbReference>
<dbReference type="AlphaFoldDB" id="A0A8S0ZCJ5"/>
<proteinExistence type="predicted"/>
<accession>A0A8S0ZCJ5</accession>
<evidence type="ECO:0000259" key="2">
    <source>
        <dbReference type="PROSITE" id="PS51788"/>
    </source>
</evidence>
<feature type="domain" description="CULT" evidence="2">
    <location>
        <begin position="33"/>
        <end position="158"/>
    </location>
</feature>
<evidence type="ECO:0000313" key="3">
    <source>
        <dbReference type="EMBL" id="CAB3230667.1"/>
    </source>
</evidence>
<name>A0A8S0ZCJ5_ARCPL</name>
<feature type="chain" id="PRO_5035831703" description="CULT domain-containing protein" evidence="1">
    <location>
        <begin position="25"/>
        <end position="364"/>
    </location>
</feature>
<comment type="caution">
    <text evidence="3">The sequence shown here is derived from an EMBL/GenBank/DDBJ whole genome shotgun (WGS) entry which is preliminary data.</text>
</comment>
<dbReference type="InterPro" id="IPR034750">
    <property type="entry name" value="CULT"/>
</dbReference>
<dbReference type="EMBL" id="CADEBD010000288">
    <property type="protein sequence ID" value="CAB3230667.1"/>
    <property type="molecule type" value="Genomic_DNA"/>
</dbReference>
<evidence type="ECO:0000313" key="4">
    <source>
        <dbReference type="Proteomes" id="UP000494256"/>
    </source>
</evidence>
<sequence>MGHFQFFNLIVMSYVIGDFFTAYASPERSKHDNSMLWCRTCGVHVADITNSVNILSKGAIKVETRNILGKNITVQTLINPYKYIFEVLTTHRASCEDEGPNHRAGSWFPGYTWRICTCPHCTKQLGWTFEKVLTNDVDDNNDRAPFHALMLSALLAKTNDFQIAEMTTPYQKSLNLSSTLQPAIVPRASDDSLKLSTTIYQDDTIEIVPLKDSKLTVAPGKIVVLKSSRNVTGIFQLAVQQILRSGDTDVTPPTSVAGLIPRIVSFPTLDMPTKEIYCEFILHCLYGSNENNMDCNAVDSEQVVVLGDELGSMDMPGVYVLVHDVPHNLAGRSKKNWIMKTRKKATSIVINVSCANTKTFTRIN</sequence>
<reference evidence="3 4" key="1">
    <citation type="submission" date="2020-04" db="EMBL/GenBank/DDBJ databases">
        <authorList>
            <person name="Wallbank WR R."/>
            <person name="Pardo Diaz C."/>
            <person name="Kozak K."/>
            <person name="Martin S."/>
            <person name="Jiggins C."/>
            <person name="Moest M."/>
            <person name="Warren A I."/>
            <person name="Byers J.R.P. K."/>
            <person name="Montejo-Kovacevich G."/>
            <person name="Yen C E."/>
        </authorList>
    </citation>
    <scope>NUCLEOTIDE SEQUENCE [LARGE SCALE GENOMIC DNA]</scope>
</reference>
<gene>
    <name evidence="3" type="ORF">APLA_LOCUS4689</name>
</gene>
<evidence type="ECO:0000256" key="1">
    <source>
        <dbReference type="SAM" id="SignalP"/>
    </source>
</evidence>
<keyword evidence="1" id="KW-0732">Signal</keyword>
<dbReference type="OrthoDB" id="5960141at2759"/>
<protein>
    <recommendedName>
        <fullName evidence="2">CULT domain-containing protein</fullName>
    </recommendedName>
</protein>
<dbReference type="Proteomes" id="UP000494256">
    <property type="component" value="Unassembled WGS sequence"/>
</dbReference>
<dbReference type="PROSITE" id="PS51788">
    <property type="entry name" value="CULT"/>
    <property type="match status" value="1"/>
</dbReference>
<dbReference type="Gene3D" id="2.170.150.20">
    <property type="entry name" value="Peptide methionine sulfoxide reductase"/>
    <property type="match status" value="1"/>
</dbReference>